<evidence type="ECO:0000256" key="2">
    <source>
        <dbReference type="ARBA" id="ARBA00000909"/>
    </source>
</evidence>
<dbReference type="PROSITE" id="PS51385">
    <property type="entry name" value="YJEF_N"/>
    <property type="match status" value="1"/>
</dbReference>
<evidence type="ECO:0000256" key="6">
    <source>
        <dbReference type="ARBA" id="ARBA00022741"/>
    </source>
</evidence>
<evidence type="ECO:0000256" key="4">
    <source>
        <dbReference type="ARBA" id="ARBA00009524"/>
    </source>
</evidence>
<comment type="caution">
    <text evidence="18">Lacks conserved residue(s) required for the propagation of feature annotation.</text>
</comment>
<keyword evidence="12 17" id="KW-0456">Lyase</keyword>
<comment type="similarity">
    <text evidence="18">Belongs to the NnrE/AIBP family.</text>
</comment>
<dbReference type="CDD" id="cd01171">
    <property type="entry name" value="YXKO-related"/>
    <property type="match status" value="1"/>
</dbReference>
<name>A0A9X2JCX5_9SPHI</name>
<comment type="similarity">
    <text evidence="17">Belongs to the NnrD/CARKD family.</text>
</comment>
<feature type="binding site" evidence="17">
    <location>
        <position position="436"/>
    </location>
    <ligand>
        <name>AMP</name>
        <dbReference type="ChEBI" id="CHEBI:456215"/>
    </ligand>
</feature>
<evidence type="ECO:0000256" key="8">
    <source>
        <dbReference type="ARBA" id="ARBA00022857"/>
    </source>
</evidence>
<dbReference type="Gene3D" id="3.40.50.10260">
    <property type="entry name" value="YjeF N-terminal domain"/>
    <property type="match status" value="1"/>
</dbReference>
<keyword evidence="23" id="KW-1185">Reference proteome</keyword>
<comment type="similarity">
    <text evidence="3 19">In the N-terminal section; belongs to the NnrE/AIBP family.</text>
</comment>
<keyword evidence="6 17" id="KW-0547">Nucleotide-binding</keyword>
<reference evidence="22" key="1">
    <citation type="submission" date="2022-06" db="EMBL/GenBank/DDBJ databases">
        <title>Solitalea sp. MAHUQ-68 isolated from rhizospheric soil.</title>
        <authorList>
            <person name="Huq M.A."/>
        </authorList>
    </citation>
    <scope>NUCLEOTIDE SEQUENCE</scope>
    <source>
        <strain evidence="22">MAHUQ-68</strain>
    </source>
</reference>
<comment type="catalytic activity">
    <reaction evidence="2 18 19">
        <text>(6R)-NADPHX = (6S)-NADPHX</text>
        <dbReference type="Rhea" id="RHEA:32227"/>
        <dbReference type="ChEBI" id="CHEBI:64076"/>
        <dbReference type="ChEBI" id="CHEBI:64077"/>
        <dbReference type="EC" id="5.1.99.6"/>
    </reaction>
</comment>
<dbReference type="PANTHER" id="PTHR12592">
    <property type="entry name" value="ATP-DEPENDENT (S)-NAD(P)H-HYDRATE DEHYDRATASE FAMILY MEMBER"/>
    <property type="match status" value="1"/>
</dbReference>
<feature type="domain" description="YjeF C-terminal" evidence="20">
    <location>
        <begin position="228"/>
        <end position="495"/>
    </location>
</feature>
<evidence type="ECO:0000256" key="3">
    <source>
        <dbReference type="ARBA" id="ARBA00006001"/>
    </source>
</evidence>
<dbReference type="EC" id="5.1.99.6" evidence="19"/>
<dbReference type="Gene3D" id="3.40.1190.20">
    <property type="match status" value="1"/>
</dbReference>
<keyword evidence="5 18" id="KW-0479">Metal-binding</keyword>
<evidence type="ECO:0000256" key="15">
    <source>
        <dbReference type="ARBA" id="ARBA00048238"/>
    </source>
</evidence>
<dbReference type="InterPro" id="IPR030677">
    <property type="entry name" value="Nnr"/>
</dbReference>
<comment type="catalytic activity">
    <reaction evidence="16 17 19">
        <text>(6S)-NADPHX + ADP = AMP + phosphate + NADPH + H(+)</text>
        <dbReference type="Rhea" id="RHEA:32235"/>
        <dbReference type="ChEBI" id="CHEBI:15378"/>
        <dbReference type="ChEBI" id="CHEBI:43474"/>
        <dbReference type="ChEBI" id="CHEBI:57783"/>
        <dbReference type="ChEBI" id="CHEBI:64076"/>
        <dbReference type="ChEBI" id="CHEBI:456215"/>
        <dbReference type="ChEBI" id="CHEBI:456216"/>
        <dbReference type="EC" id="4.2.1.136"/>
    </reaction>
</comment>
<comment type="function">
    <text evidence="14 19">Bifunctional enzyme that catalyzes the epimerization of the S- and R-forms of NAD(P)HX and the dehydration of the S-form of NAD(P)HX at the expense of ADP, which is converted to AMP. This allows the repair of both epimers of NAD(P)HX, a damaged form of NAD(P)H that is a result of enzymatic or heat-dependent hydration.</text>
</comment>
<evidence type="ECO:0000256" key="11">
    <source>
        <dbReference type="ARBA" id="ARBA00023235"/>
    </source>
</evidence>
<keyword evidence="7 17" id="KW-0067">ATP-binding</keyword>
<dbReference type="Proteomes" id="UP001155182">
    <property type="component" value="Unassembled WGS sequence"/>
</dbReference>
<dbReference type="HAMAP" id="MF_01965">
    <property type="entry name" value="NADHX_dehydratase"/>
    <property type="match status" value="1"/>
</dbReference>
<comment type="similarity">
    <text evidence="4 19">In the C-terminal section; belongs to the NnrD/CARKD family.</text>
</comment>
<evidence type="ECO:0000313" key="23">
    <source>
        <dbReference type="Proteomes" id="UP001155182"/>
    </source>
</evidence>
<feature type="binding site" evidence="17">
    <location>
        <position position="263"/>
    </location>
    <ligand>
        <name>(6S)-NADPHX</name>
        <dbReference type="ChEBI" id="CHEBI:64076"/>
    </ligand>
</feature>
<dbReference type="InterPro" id="IPR017953">
    <property type="entry name" value="Carbohydrate_kinase_pred_CS"/>
</dbReference>
<evidence type="ECO:0000256" key="19">
    <source>
        <dbReference type="PIRNR" id="PIRNR017184"/>
    </source>
</evidence>
<dbReference type="InterPro" id="IPR004443">
    <property type="entry name" value="YjeF_N_dom"/>
</dbReference>
<dbReference type="InterPro" id="IPR036652">
    <property type="entry name" value="YjeF_N_dom_sf"/>
</dbReference>
<evidence type="ECO:0000256" key="13">
    <source>
        <dbReference type="ARBA" id="ARBA00023268"/>
    </source>
</evidence>
<comment type="function">
    <text evidence="18">Catalyzes the epimerization of the S- and R-forms of NAD(P)HX, a damaged form of NAD(P)H that is a result of enzymatic or heat-dependent hydration. This is a prerequisite for the S-specific NAD(P)H-hydrate dehydratase to allow the repair of both epimers of NAD(P)HX.</text>
</comment>
<feature type="binding site" evidence="17">
    <location>
        <position position="321"/>
    </location>
    <ligand>
        <name>(6S)-NADPHX</name>
        <dbReference type="ChEBI" id="CHEBI:64076"/>
    </ligand>
</feature>
<keyword evidence="9 18" id="KW-0630">Potassium</keyword>
<dbReference type="Pfam" id="PF03853">
    <property type="entry name" value="YjeF_N"/>
    <property type="match status" value="1"/>
</dbReference>
<gene>
    <name evidence="18" type="primary">nnrE</name>
    <name evidence="17" type="synonym">nnrD</name>
    <name evidence="22" type="ORF">NF867_13790</name>
</gene>
<evidence type="ECO:0000256" key="5">
    <source>
        <dbReference type="ARBA" id="ARBA00022723"/>
    </source>
</evidence>
<dbReference type="PROSITE" id="PS01049">
    <property type="entry name" value="YJEF_C_1"/>
    <property type="match status" value="1"/>
</dbReference>
<dbReference type="InterPro" id="IPR000631">
    <property type="entry name" value="CARKD"/>
</dbReference>
<dbReference type="EC" id="4.2.1.136" evidence="19"/>
<dbReference type="RefSeq" id="WP_252588651.1">
    <property type="nucleotide sequence ID" value="NZ_JAMWYS010000047.1"/>
</dbReference>
<feature type="binding site" evidence="18">
    <location>
        <position position="160"/>
    </location>
    <ligand>
        <name>(6S)-NADPHX</name>
        <dbReference type="ChEBI" id="CHEBI:64076"/>
    </ligand>
</feature>
<evidence type="ECO:0000256" key="7">
    <source>
        <dbReference type="ARBA" id="ARBA00022840"/>
    </source>
</evidence>
<accession>A0A9X2JCX5</accession>
<feature type="binding site" evidence="17">
    <location>
        <begin position="407"/>
        <end position="411"/>
    </location>
    <ligand>
        <name>AMP</name>
        <dbReference type="ChEBI" id="CHEBI:456215"/>
    </ligand>
</feature>
<dbReference type="AlphaFoldDB" id="A0A9X2JCX5"/>
<comment type="cofactor">
    <cofactor evidence="17">
        <name>Mg(2+)</name>
        <dbReference type="ChEBI" id="CHEBI:18420"/>
    </cofactor>
</comment>
<dbReference type="EMBL" id="JAMWYS010000047">
    <property type="protein sequence ID" value="MCO4293932.1"/>
    <property type="molecule type" value="Genomic_DNA"/>
</dbReference>
<feature type="domain" description="YjeF N-terminal" evidence="21">
    <location>
        <begin position="10"/>
        <end position="218"/>
    </location>
</feature>
<protein>
    <recommendedName>
        <fullName evidence="19">Bifunctional NAD(P)H-hydrate repair enzyme</fullName>
    </recommendedName>
    <alternativeName>
        <fullName evidence="19">Nicotinamide nucleotide repair protein</fullName>
    </alternativeName>
    <domain>
        <recommendedName>
            <fullName evidence="19">ADP-dependent (S)-NAD(P)H-hydrate dehydratase</fullName>
            <ecNumber evidence="19">4.2.1.136</ecNumber>
        </recommendedName>
        <alternativeName>
            <fullName evidence="19">ADP-dependent NAD(P)HX dehydratase</fullName>
        </alternativeName>
    </domain>
    <domain>
        <recommendedName>
            <fullName evidence="19">NAD(P)H-hydrate epimerase</fullName>
            <ecNumber evidence="19">5.1.99.6</ecNumber>
        </recommendedName>
    </domain>
</protein>
<evidence type="ECO:0000256" key="17">
    <source>
        <dbReference type="HAMAP-Rule" id="MF_01965"/>
    </source>
</evidence>
<evidence type="ECO:0000256" key="1">
    <source>
        <dbReference type="ARBA" id="ARBA00000013"/>
    </source>
</evidence>
<feature type="binding site" evidence="18">
    <location>
        <begin position="131"/>
        <end position="137"/>
    </location>
    <ligand>
        <name>(6S)-NADPHX</name>
        <dbReference type="ChEBI" id="CHEBI:64076"/>
    </ligand>
</feature>
<comment type="subunit">
    <text evidence="17">Homotetramer.</text>
</comment>
<dbReference type="InterPro" id="IPR029056">
    <property type="entry name" value="Ribokinase-like"/>
</dbReference>
<feature type="binding site" evidence="18">
    <location>
        <position position="163"/>
    </location>
    <ligand>
        <name>K(+)</name>
        <dbReference type="ChEBI" id="CHEBI:29103"/>
    </ligand>
</feature>
<evidence type="ECO:0000256" key="18">
    <source>
        <dbReference type="HAMAP-Rule" id="MF_01966"/>
    </source>
</evidence>
<dbReference type="PANTHER" id="PTHR12592:SF0">
    <property type="entry name" value="ATP-DEPENDENT (S)-NAD(P)H-HYDRATE DEHYDRATASE"/>
    <property type="match status" value="1"/>
</dbReference>
<dbReference type="GO" id="GO:0052855">
    <property type="term" value="F:ADP-dependent NAD(P)H-hydrate dehydratase activity"/>
    <property type="evidence" value="ECO:0007669"/>
    <property type="project" value="UniProtKB-UniRule"/>
</dbReference>
<evidence type="ECO:0000256" key="14">
    <source>
        <dbReference type="ARBA" id="ARBA00025153"/>
    </source>
</evidence>
<evidence type="ECO:0000259" key="20">
    <source>
        <dbReference type="PROSITE" id="PS51383"/>
    </source>
</evidence>
<evidence type="ECO:0000259" key="21">
    <source>
        <dbReference type="PROSITE" id="PS51385"/>
    </source>
</evidence>
<dbReference type="NCBIfam" id="TIGR00196">
    <property type="entry name" value="yjeF_cterm"/>
    <property type="match status" value="1"/>
</dbReference>
<evidence type="ECO:0000256" key="9">
    <source>
        <dbReference type="ARBA" id="ARBA00022958"/>
    </source>
</evidence>
<evidence type="ECO:0000256" key="16">
    <source>
        <dbReference type="ARBA" id="ARBA00049209"/>
    </source>
</evidence>
<evidence type="ECO:0000313" key="22">
    <source>
        <dbReference type="EMBL" id="MCO4293932.1"/>
    </source>
</evidence>
<feature type="binding site" evidence="18">
    <location>
        <position position="60"/>
    </location>
    <ligand>
        <name>K(+)</name>
        <dbReference type="ChEBI" id="CHEBI:29103"/>
    </ligand>
</feature>
<comment type="function">
    <text evidence="17">Catalyzes the dehydration of the S-form of NAD(P)HX at the expense of ADP, which is converted to AMP. Together with NAD(P)HX epimerase, which catalyzes the epimerization of the S- and R-forms, the enzyme allows the repair of both epimers of NAD(P)HX, a damaged form of NAD(P)H that is a result of enzymatic or heat-dependent hydration.</text>
</comment>
<comment type="catalytic activity">
    <reaction evidence="15 17 19">
        <text>(6S)-NADHX + ADP = AMP + phosphate + NADH + H(+)</text>
        <dbReference type="Rhea" id="RHEA:32223"/>
        <dbReference type="ChEBI" id="CHEBI:15378"/>
        <dbReference type="ChEBI" id="CHEBI:43474"/>
        <dbReference type="ChEBI" id="CHEBI:57945"/>
        <dbReference type="ChEBI" id="CHEBI:64074"/>
        <dbReference type="ChEBI" id="CHEBI:456215"/>
        <dbReference type="ChEBI" id="CHEBI:456216"/>
        <dbReference type="EC" id="4.2.1.136"/>
    </reaction>
</comment>
<keyword evidence="8 17" id="KW-0521">NADP</keyword>
<dbReference type="GO" id="GO:0046872">
    <property type="term" value="F:metal ion binding"/>
    <property type="evidence" value="ECO:0007669"/>
    <property type="project" value="UniProtKB-UniRule"/>
</dbReference>
<evidence type="ECO:0000256" key="12">
    <source>
        <dbReference type="ARBA" id="ARBA00023239"/>
    </source>
</evidence>
<proteinExistence type="inferred from homology"/>
<dbReference type="Pfam" id="PF01256">
    <property type="entry name" value="Carb_kinase"/>
    <property type="match status" value="1"/>
</dbReference>
<evidence type="ECO:0000256" key="10">
    <source>
        <dbReference type="ARBA" id="ARBA00023027"/>
    </source>
</evidence>
<feature type="binding site" evidence="18">
    <location>
        <position position="127"/>
    </location>
    <ligand>
        <name>K(+)</name>
        <dbReference type="ChEBI" id="CHEBI:29103"/>
    </ligand>
</feature>
<organism evidence="22 23">
    <name type="scientific">Solitalea agri</name>
    <dbReference type="NCBI Taxonomy" id="2953739"/>
    <lineage>
        <taxon>Bacteria</taxon>
        <taxon>Pseudomonadati</taxon>
        <taxon>Bacteroidota</taxon>
        <taxon>Sphingobacteriia</taxon>
        <taxon>Sphingobacteriales</taxon>
        <taxon>Sphingobacteriaceae</taxon>
        <taxon>Solitalea</taxon>
    </lineage>
</organism>
<dbReference type="GO" id="GO:0110051">
    <property type="term" value="P:metabolite repair"/>
    <property type="evidence" value="ECO:0007669"/>
    <property type="project" value="TreeGrafter"/>
</dbReference>
<comment type="cofactor">
    <cofactor evidence="18 19">
        <name>K(+)</name>
        <dbReference type="ChEBI" id="CHEBI:29103"/>
    </cofactor>
    <text evidence="18 19">Binds 1 potassium ion per subunit.</text>
</comment>
<keyword evidence="13" id="KW-0511">Multifunctional enzyme</keyword>
<dbReference type="GO" id="GO:0046496">
    <property type="term" value="P:nicotinamide nucleotide metabolic process"/>
    <property type="evidence" value="ECO:0007669"/>
    <property type="project" value="UniProtKB-UniRule"/>
</dbReference>
<feature type="binding site" evidence="18">
    <location>
        <begin position="59"/>
        <end position="63"/>
    </location>
    <ligand>
        <name>(6S)-NADPHX</name>
        <dbReference type="ChEBI" id="CHEBI:64076"/>
    </ligand>
</feature>
<dbReference type="HAMAP" id="MF_01966">
    <property type="entry name" value="NADHX_epimerase"/>
    <property type="match status" value="1"/>
</dbReference>
<dbReference type="GO" id="GO:0005524">
    <property type="term" value="F:ATP binding"/>
    <property type="evidence" value="ECO:0007669"/>
    <property type="project" value="UniProtKB-UniRule"/>
</dbReference>
<feature type="binding site" evidence="17">
    <location>
        <position position="372"/>
    </location>
    <ligand>
        <name>(6S)-NADPHX</name>
        <dbReference type="ChEBI" id="CHEBI:64076"/>
    </ligand>
</feature>
<dbReference type="SUPFAM" id="SSF64153">
    <property type="entry name" value="YjeF N-terminal domain-like"/>
    <property type="match status" value="1"/>
</dbReference>
<keyword evidence="11 18" id="KW-0413">Isomerase</keyword>
<dbReference type="PIRSF" id="PIRSF017184">
    <property type="entry name" value="Nnr"/>
    <property type="match status" value="1"/>
</dbReference>
<keyword evidence="10 17" id="KW-0520">NAD</keyword>
<feature type="binding site" evidence="17">
    <location>
        <position position="437"/>
    </location>
    <ligand>
        <name>(6S)-NADPHX</name>
        <dbReference type="ChEBI" id="CHEBI:64076"/>
    </ligand>
</feature>
<dbReference type="PROSITE" id="PS51383">
    <property type="entry name" value="YJEF_C_3"/>
    <property type="match status" value="1"/>
</dbReference>
<sequence>MQKIISAVQTRLADQFTIANEPIASIDLMERASVAFVSRFIEEVPLKTTMIAVYCGVGNNGGDGLAIARLLAAKSYMNVKVIILQHSFKTTIDFEENLRRVQQLKLPVHIFQSEDVLPIETSEVIIDAILGSGLNKPLEGSLKKWVEQLNQQKKHVIAVDIPTGMFADEPNSADSVVVKTDLVISFQRPKLNFLLPESASVIKRWHVVDIGLDEHFIQSCESELALIEEKDIQSILKKRDNFSHKGTYGHSLIIAGQEETMGAALLTAEACLNTGSGLTTAYVPSLGLVALNTRLPEVMAAIGEVDKIQWEKYSAVAIGPGLGTDDHSIEILKSTLKNFRGPCVFDADALNVLSADSSLLDLVPEQSVLTPHVKEFDRLFGAHENWTQRVKTMQKESTERELIIVLKNRYTLIASPTGMIYFNLTGTPAMASGGMGDVLTGIIVSLLAQGYSAIQAAMAGVYLHGKAGNELEELGYSVIPASKLARRINKTIGKVRSTK</sequence>
<dbReference type="SUPFAM" id="SSF53613">
    <property type="entry name" value="Ribokinase-like"/>
    <property type="match status" value="1"/>
</dbReference>
<comment type="caution">
    <text evidence="22">The sequence shown here is derived from an EMBL/GenBank/DDBJ whole genome shotgun (WGS) entry which is preliminary data.</text>
</comment>
<comment type="catalytic activity">
    <reaction evidence="1 18 19">
        <text>(6R)-NADHX = (6S)-NADHX</text>
        <dbReference type="Rhea" id="RHEA:32215"/>
        <dbReference type="ChEBI" id="CHEBI:64074"/>
        <dbReference type="ChEBI" id="CHEBI:64075"/>
        <dbReference type="EC" id="5.1.99.6"/>
    </reaction>
</comment>
<dbReference type="GO" id="GO:0052856">
    <property type="term" value="F:NAD(P)HX epimerase activity"/>
    <property type="evidence" value="ECO:0007669"/>
    <property type="project" value="UniProtKB-UniRule"/>
</dbReference>
<dbReference type="PROSITE" id="PS01050">
    <property type="entry name" value="YJEF_C_2"/>
    <property type="match status" value="1"/>
</dbReference>
<dbReference type="NCBIfam" id="TIGR00197">
    <property type="entry name" value="yjeF_nterm"/>
    <property type="match status" value="1"/>
</dbReference>